<dbReference type="GO" id="GO:0022857">
    <property type="term" value="F:transmembrane transporter activity"/>
    <property type="evidence" value="ECO:0007669"/>
    <property type="project" value="InterPro"/>
</dbReference>
<feature type="transmembrane region" description="Helical" evidence="10">
    <location>
        <begin position="175"/>
        <end position="193"/>
    </location>
</feature>
<dbReference type="PANTHER" id="PTHR30614">
    <property type="entry name" value="MEMBRANE COMPONENT OF AMINO ACID ABC TRANSPORTER"/>
    <property type="match status" value="1"/>
</dbReference>
<evidence type="ECO:0000256" key="3">
    <source>
        <dbReference type="ARBA" id="ARBA00010072"/>
    </source>
</evidence>
<dbReference type="PANTHER" id="PTHR30614:SF20">
    <property type="entry name" value="GLUTAMINE TRANSPORT SYSTEM PERMEASE PROTEIN GLNP"/>
    <property type="match status" value="1"/>
</dbReference>
<keyword evidence="7" id="KW-0029">Amino-acid transport</keyword>
<dbReference type="AlphaFoldDB" id="A0A418VT71"/>
<sequence>MMGLLLASVLFGEVQAADGSASLLATMWKWAPLIGQGFLLNILISVVAMTLGTVAGLGLGLGQMSPIWPLRHAAQIVTQFFRNAPWLVLLFYCILLLPYEMRLGGLVVAMPAWIKATVGLALPVMGNVSEIVRGGVQALPPAQWDSAEALAFNRRQTLWMVILPQAIKPMLPPWMNLYAVLIMATPLVSVVGVEEAMTLTRFALSAENRSELLLPMYLALLIAFFAYCYPIARWTARLERRFAVKL</sequence>
<keyword evidence="13" id="KW-1185">Reference proteome</keyword>
<proteinExistence type="inferred from homology"/>
<dbReference type="GO" id="GO:0006865">
    <property type="term" value="P:amino acid transport"/>
    <property type="evidence" value="ECO:0007669"/>
    <property type="project" value="UniProtKB-KW"/>
</dbReference>
<comment type="function">
    <text evidence="1">Part of the binding-protein-dependent transport system for glutamine; probably responsible for the translocation of the substrate across the membrane.</text>
</comment>
<dbReference type="OrthoDB" id="7341446at2"/>
<evidence type="ECO:0000256" key="6">
    <source>
        <dbReference type="ARBA" id="ARBA00022692"/>
    </source>
</evidence>
<feature type="domain" description="ABC transmembrane type-1" evidence="11">
    <location>
        <begin position="38"/>
        <end position="231"/>
    </location>
</feature>
<name>A0A418VT71_9PROT</name>
<evidence type="ECO:0000256" key="8">
    <source>
        <dbReference type="ARBA" id="ARBA00022989"/>
    </source>
</evidence>
<keyword evidence="6 10" id="KW-0812">Transmembrane</keyword>
<feature type="transmembrane region" description="Helical" evidence="10">
    <location>
        <begin position="40"/>
        <end position="59"/>
    </location>
</feature>
<dbReference type="Proteomes" id="UP000283458">
    <property type="component" value="Unassembled WGS sequence"/>
</dbReference>
<dbReference type="GO" id="GO:0043190">
    <property type="term" value="C:ATP-binding cassette (ABC) transporter complex"/>
    <property type="evidence" value="ECO:0007669"/>
    <property type="project" value="InterPro"/>
</dbReference>
<dbReference type="NCBIfam" id="TIGR01726">
    <property type="entry name" value="HEQRo_perm_3TM"/>
    <property type="match status" value="1"/>
</dbReference>
<evidence type="ECO:0000313" key="12">
    <source>
        <dbReference type="EMBL" id="RJF79673.1"/>
    </source>
</evidence>
<dbReference type="InterPro" id="IPR010065">
    <property type="entry name" value="AA_ABC_transptr_permease_3TM"/>
</dbReference>
<comment type="subcellular location">
    <subcellularLocation>
        <location evidence="2">Cell inner membrane</location>
        <topology evidence="2">Multi-pass membrane protein</topology>
    </subcellularLocation>
    <subcellularLocation>
        <location evidence="10">Cell membrane</location>
        <topology evidence="10">Multi-pass membrane protein</topology>
    </subcellularLocation>
</comment>
<evidence type="ECO:0000256" key="2">
    <source>
        <dbReference type="ARBA" id="ARBA00004429"/>
    </source>
</evidence>
<dbReference type="InterPro" id="IPR035906">
    <property type="entry name" value="MetI-like_sf"/>
</dbReference>
<feature type="transmembrane region" description="Helical" evidence="10">
    <location>
        <begin position="80"/>
        <end position="99"/>
    </location>
</feature>
<keyword evidence="5" id="KW-1003">Cell membrane</keyword>
<dbReference type="Gene3D" id="1.10.3720.10">
    <property type="entry name" value="MetI-like"/>
    <property type="match status" value="1"/>
</dbReference>
<evidence type="ECO:0000256" key="5">
    <source>
        <dbReference type="ARBA" id="ARBA00022475"/>
    </source>
</evidence>
<evidence type="ECO:0000259" key="11">
    <source>
        <dbReference type="PROSITE" id="PS50928"/>
    </source>
</evidence>
<dbReference type="EMBL" id="QYUL01000003">
    <property type="protein sequence ID" value="RJF79673.1"/>
    <property type="molecule type" value="Genomic_DNA"/>
</dbReference>
<evidence type="ECO:0000256" key="1">
    <source>
        <dbReference type="ARBA" id="ARBA00003159"/>
    </source>
</evidence>
<keyword evidence="9 10" id="KW-0472">Membrane</keyword>
<accession>A0A418VT71</accession>
<evidence type="ECO:0000313" key="13">
    <source>
        <dbReference type="Proteomes" id="UP000283458"/>
    </source>
</evidence>
<comment type="caution">
    <text evidence="12">The sequence shown here is derived from an EMBL/GenBank/DDBJ whole genome shotgun (WGS) entry which is preliminary data.</text>
</comment>
<evidence type="ECO:0000256" key="9">
    <source>
        <dbReference type="ARBA" id="ARBA00023136"/>
    </source>
</evidence>
<comment type="similarity">
    <text evidence="3">Belongs to the binding-protein-dependent transport system permease family. HisMQ subfamily.</text>
</comment>
<evidence type="ECO:0000256" key="4">
    <source>
        <dbReference type="ARBA" id="ARBA00022448"/>
    </source>
</evidence>
<feature type="transmembrane region" description="Helical" evidence="10">
    <location>
        <begin position="213"/>
        <end position="232"/>
    </location>
</feature>
<evidence type="ECO:0000256" key="10">
    <source>
        <dbReference type="RuleBase" id="RU363032"/>
    </source>
</evidence>
<dbReference type="CDD" id="cd06261">
    <property type="entry name" value="TM_PBP2"/>
    <property type="match status" value="1"/>
</dbReference>
<organism evidence="12 13">
    <name type="scientific">Azospirillum cavernae</name>
    <dbReference type="NCBI Taxonomy" id="2320860"/>
    <lineage>
        <taxon>Bacteria</taxon>
        <taxon>Pseudomonadati</taxon>
        <taxon>Pseudomonadota</taxon>
        <taxon>Alphaproteobacteria</taxon>
        <taxon>Rhodospirillales</taxon>
        <taxon>Azospirillaceae</taxon>
        <taxon>Azospirillum</taxon>
    </lineage>
</organism>
<dbReference type="Pfam" id="PF00528">
    <property type="entry name" value="BPD_transp_1"/>
    <property type="match status" value="1"/>
</dbReference>
<evidence type="ECO:0000256" key="7">
    <source>
        <dbReference type="ARBA" id="ARBA00022970"/>
    </source>
</evidence>
<protein>
    <submittedName>
        <fullName evidence="12">Amino acid ABC transporter permease</fullName>
    </submittedName>
</protein>
<gene>
    <name evidence="12" type="ORF">D3877_20950</name>
</gene>
<feature type="transmembrane region" description="Helical" evidence="10">
    <location>
        <begin position="105"/>
        <end position="125"/>
    </location>
</feature>
<dbReference type="InterPro" id="IPR000515">
    <property type="entry name" value="MetI-like"/>
</dbReference>
<dbReference type="PROSITE" id="PS50928">
    <property type="entry name" value="ABC_TM1"/>
    <property type="match status" value="1"/>
</dbReference>
<dbReference type="InterPro" id="IPR043429">
    <property type="entry name" value="ArtM/GltK/GlnP/TcyL/YhdX-like"/>
</dbReference>
<keyword evidence="4 10" id="KW-0813">Transport</keyword>
<keyword evidence="8 10" id="KW-1133">Transmembrane helix</keyword>
<reference evidence="12 13" key="1">
    <citation type="submission" date="2018-09" db="EMBL/GenBank/DDBJ databases">
        <authorList>
            <person name="Zhu H."/>
        </authorList>
    </citation>
    <scope>NUCLEOTIDE SEQUENCE [LARGE SCALE GENOMIC DNA]</scope>
    <source>
        <strain evidence="12 13">K2W22B-5</strain>
    </source>
</reference>
<dbReference type="SUPFAM" id="SSF161098">
    <property type="entry name" value="MetI-like"/>
    <property type="match status" value="1"/>
</dbReference>